<gene>
    <name evidence="4" type="ORF">C1SCF055_LOCUS17894</name>
</gene>
<feature type="compositionally biased region" description="Low complexity" evidence="2">
    <location>
        <begin position="209"/>
        <end position="219"/>
    </location>
</feature>
<dbReference type="SUPFAM" id="SSF50156">
    <property type="entry name" value="PDZ domain-like"/>
    <property type="match status" value="1"/>
</dbReference>
<evidence type="ECO:0000259" key="3">
    <source>
        <dbReference type="PROSITE" id="PS50106"/>
    </source>
</evidence>
<dbReference type="EMBL" id="CAMXCT010001535">
    <property type="protein sequence ID" value="CAI3990946.1"/>
    <property type="molecule type" value="Genomic_DNA"/>
</dbReference>
<organism evidence="4">
    <name type="scientific">Cladocopium goreaui</name>
    <dbReference type="NCBI Taxonomy" id="2562237"/>
    <lineage>
        <taxon>Eukaryota</taxon>
        <taxon>Sar</taxon>
        <taxon>Alveolata</taxon>
        <taxon>Dinophyceae</taxon>
        <taxon>Suessiales</taxon>
        <taxon>Symbiodiniaceae</taxon>
        <taxon>Cladocopium</taxon>
    </lineage>
</organism>
<evidence type="ECO:0000313" key="6">
    <source>
        <dbReference type="Proteomes" id="UP001152797"/>
    </source>
</evidence>
<feature type="region of interest" description="Disordered" evidence="2">
    <location>
        <begin position="209"/>
        <end position="241"/>
    </location>
</feature>
<evidence type="ECO:0000256" key="1">
    <source>
        <dbReference type="SAM" id="Coils"/>
    </source>
</evidence>
<dbReference type="EMBL" id="CAMXCT020001535">
    <property type="protein sequence ID" value="CAL1144321.1"/>
    <property type="molecule type" value="Genomic_DNA"/>
</dbReference>
<feature type="domain" description="PDZ" evidence="3">
    <location>
        <begin position="685"/>
        <end position="744"/>
    </location>
</feature>
<dbReference type="PROSITE" id="PS50106">
    <property type="entry name" value="PDZ"/>
    <property type="match status" value="1"/>
</dbReference>
<proteinExistence type="predicted"/>
<accession>A0A9P1CGH6</accession>
<evidence type="ECO:0000313" key="5">
    <source>
        <dbReference type="EMBL" id="CAL4778258.1"/>
    </source>
</evidence>
<sequence>MLLGGVLLSAAEGKSEDEVDEDFTPIWVAGAVLMTLGAIYAGQLLHSASKFCIKRLCASEKGPKRRPRSRSEETATTEFSEEENISMVSDEATTFVRRQRGGKTASSGPMVATSKRSSSGVAGPFVTSAGAASSLSITTQSGSRGDDDGTSSLNFRPQSGSRGDDDGTSSLNFRPQSGLRSAGGATSLNGSSRSGFNAAAAAGEPAASPSAAEALSEGSVGSSDVPKGGSKGPYPRNPWNVFQHMHRGKGLDSTSMAYLYKEEKAKGTSILTPRQLLKTLSPGKSRPVEDTPPAAGTGDTGGEVSGHPSERCSGSDSMDPREKNEGTLDTSVRLHMEGLQQSYDALQLEFQQQQELLERRNRKLQEVRNQIHAKDLQLSALRHEIRIKDALLSCLQDEERQHYEIEDFELQTLLEKALSPLTAILTRQMGTAGRGDQAADATRRSDVAKRLRATSPRTTNEAEVKPTPARAEDPAALARIDALQAEAALLRAELREADLQIQTAASESAAANADLRETRLRHQRWLRSTQEESFRLRKENQRLEKSCHQANAEERRIADLAQSQPAICQKLAALKAACEKLESENEKLEQELQAGQADLNSVRDVPQAGPSRSVQRLAAASTWSAKVVAATTPEIAETLTYRRKNGEIRIPITAIKNRARPPPEASRKRKMEMDQGFVEAEFQIGEHPLGLVVDWSMALPVVSGVLPGTHASVQEDLRPGLVLLAINEIPLVIGVSRYEARNSIVECPTKAMSSQSPYNKTI</sequence>
<feature type="region of interest" description="Disordered" evidence="2">
    <location>
        <begin position="431"/>
        <end position="469"/>
    </location>
</feature>
<reference evidence="4" key="1">
    <citation type="submission" date="2022-10" db="EMBL/GenBank/DDBJ databases">
        <authorList>
            <person name="Chen Y."/>
            <person name="Dougan E. K."/>
            <person name="Chan C."/>
            <person name="Rhodes N."/>
            <person name="Thang M."/>
        </authorList>
    </citation>
    <scope>NUCLEOTIDE SEQUENCE</scope>
</reference>
<feature type="region of interest" description="Disordered" evidence="2">
    <location>
        <begin position="135"/>
        <end position="188"/>
    </location>
</feature>
<keyword evidence="6" id="KW-1185">Reference proteome</keyword>
<dbReference type="Proteomes" id="UP001152797">
    <property type="component" value="Unassembled WGS sequence"/>
</dbReference>
<dbReference type="EMBL" id="CAMXCT030001535">
    <property type="protein sequence ID" value="CAL4778258.1"/>
    <property type="molecule type" value="Genomic_DNA"/>
</dbReference>
<feature type="region of interest" description="Disordered" evidence="2">
    <location>
        <begin position="62"/>
        <end position="122"/>
    </location>
</feature>
<dbReference type="AlphaFoldDB" id="A0A9P1CGH6"/>
<evidence type="ECO:0000313" key="4">
    <source>
        <dbReference type="EMBL" id="CAI3990946.1"/>
    </source>
</evidence>
<protein>
    <submittedName>
        <fullName evidence="5">Kinesin-like protein</fullName>
    </submittedName>
</protein>
<comment type="caution">
    <text evidence="4">The sequence shown here is derived from an EMBL/GenBank/DDBJ whole genome shotgun (WGS) entry which is preliminary data.</text>
</comment>
<evidence type="ECO:0000256" key="2">
    <source>
        <dbReference type="SAM" id="MobiDB-lite"/>
    </source>
</evidence>
<feature type="coiled-coil region" evidence="1">
    <location>
        <begin position="480"/>
        <end position="605"/>
    </location>
</feature>
<feature type="coiled-coil region" evidence="1">
    <location>
        <begin position="336"/>
        <end position="384"/>
    </location>
</feature>
<name>A0A9P1CGH6_9DINO</name>
<feature type="region of interest" description="Disordered" evidence="2">
    <location>
        <begin position="270"/>
        <end position="325"/>
    </location>
</feature>
<reference evidence="5 6" key="2">
    <citation type="submission" date="2024-05" db="EMBL/GenBank/DDBJ databases">
        <authorList>
            <person name="Chen Y."/>
            <person name="Shah S."/>
            <person name="Dougan E. K."/>
            <person name="Thang M."/>
            <person name="Chan C."/>
        </authorList>
    </citation>
    <scope>NUCLEOTIDE SEQUENCE [LARGE SCALE GENOMIC DNA]</scope>
</reference>
<dbReference type="InterPro" id="IPR036034">
    <property type="entry name" value="PDZ_sf"/>
</dbReference>
<keyword evidence="1" id="KW-0175">Coiled coil</keyword>
<feature type="compositionally biased region" description="Polar residues" evidence="2">
    <location>
        <begin position="171"/>
        <end position="188"/>
    </location>
</feature>
<dbReference type="InterPro" id="IPR001478">
    <property type="entry name" value="PDZ"/>
</dbReference>